<dbReference type="AlphaFoldDB" id="A0A2Z6Q9N1"/>
<dbReference type="EMBL" id="BEXD01000369">
    <property type="protein sequence ID" value="GBB86867.1"/>
    <property type="molecule type" value="Genomic_DNA"/>
</dbReference>
<proteinExistence type="predicted"/>
<keyword evidence="2" id="KW-1185">Reference proteome</keyword>
<reference evidence="1 2" key="1">
    <citation type="submission" date="2017-11" db="EMBL/GenBank/DDBJ databases">
        <title>The genome of Rhizophagus clarus HR1 reveals common genetic basis of auxotrophy among arbuscular mycorrhizal fungi.</title>
        <authorList>
            <person name="Kobayashi Y."/>
        </authorList>
    </citation>
    <scope>NUCLEOTIDE SEQUENCE [LARGE SCALE GENOMIC DNA]</scope>
    <source>
        <strain evidence="1 2">HR1</strain>
    </source>
</reference>
<protein>
    <submittedName>
        <fullName evidence="1">Uncharacterized protein</fullName>
    </submittedName>
</protein>
<sequence>MRKAKNSLSVLLGTSGCGKTRTYYELLCENWGLYFVSTCKGNGGSDDIDVIENHIRNCLTEDWEKNRNKVDHITRCAVLSRLLIINYGIKFSPIYVQFTAMTLITDLSKNLWKILWIQ</sequence>
<organism evidence="1 2">
    <name type="scientific">Rhizophagus clarus</name>
    <dbReference type="NCBI Taxonomy" id="94130"/>
    <lineage>
        <taxon>Eukaryota</taxon>
        <taxon>Fungi</taxon>
        <taxon>Fungi incertae sedis</taxon>
        <taxon>Mucoromycota</taxon>
        <taxon>Glomeromycotina</taxon>
        <taxon>Glomeromycetes</taxon>
        <taxon>Glomerales</taxon>
        <taxon>Glomeraceae</taxon>
        <taxon>Rhizophagus</taxon>
    </lineage>
</organism>
<name>A0A2Z6Q9N1_9GLOM</name>
<comment type="caution">
    <text evidence="1">The sequence shown here is derived from an EMBL/GenBank/DDBJ whole genome shotgun (WGS) entry which is preliminary data.</text>
</comment>
<dbReference type="Proteomes" id="UP000247702">
    <property type="component" value="Unassembled WGS sequence"/>
</dbReference>
<dbReference type="PROSITE" id="PS51257">
    <property type="entry name" value="PROKAR_LIPOPROTEIN"/>
    <property type="match status" value="1"/>
</dbReference>
<evidence type="ECO:0000313" key="1">
    <source>
        <dbReference type="EMBL" id="GBB86867.1"/>
    </source>
</evidence>
<evidence type="ECO:0000313" key="2">
    <source>
        <dbReference type="Proteomes" id="UP000247702"/>
    </source>
</evidence>
<accession>A0A2Z6Q9N1</accession>
<gene>
    <name evidence="1" type="ORF">RclHR1_01330021</name>
</gene>